<evidence type="ECO:0000256" key="1">
    <source>
        <dbReference type="SAM" id="MobiDB-lite"/>
    </source>
</evidence>
<feature type="compositionally biased region" description="Basic and acidic residues" evidence="1">
    <location>
        <begin position="226"/>
        <end position="235"/>
    </location>
</feature>
<name>A0A2K0TGH1_9HYPO</name>
<feature type="region of interest" description="Disordered" evidence="1">
    <location>
        <begin position="25"/>
        <end position="69"/>
    </location>
</feature>
<proteinExistence type="predicted"/>
<feature type="region of interest" description="Disordered" evidence="1">
    <location>
        <begin position="212"/>
        <end position="266"/>
    </location>
</feature>
<feature type="compositionally biased region" description="Polar residues" evidence="1">
    <location>
        <begin position="41"/>
        <end position="51"/>
    </location>
</feature>
<organism evidence="2 3">
    <name type="scientific">Trichoderma gamsii</name>
    <dbReference type="NCBI Taxonomy" id="398673"/>
    <lineage>
        <taxon>Eukaryota</taxon>
        <taxon>Fungi</taxon>
        <taxon>Dikarya</taxon>
        <taxon>Ascomycota</taxon>
        <taxon>Pezizomycotina</taxon>
        <taxon>Sordariomycetes</taxon>
        <taxon>Hypocreomycetidae</taxon>
        <taxon>Hypocreales</taxon>
        <taxon>Hypocreaceae</taxon>
        <taxon>Trichoderma</taxon>
    </lineage>
</organism>
<gene>
    <name evidence="2" type="ORF">TGAMA5MH_03757</name>
</gene>
<dbReference type="Proteomes" id="UP000236546">
    <property type="component" value="Unassembled WGS sequence"/>
</dbReference>
<comment type="caution">
    <text evidence="2">The sequence shown here is derived from an EMBL/GenBank/DDBJ whole genome shotgun (WGS) entry which is preliminary data.</text>
</comment>
<dbReference type="AlphaFoldDB" id="A0A2K0TGH1"/>
<accession>A0A2K0TGH1</accession>
<reference evidence="2 3" key="1">
    <citation type="submission" date="2017-02" db="EMBL/GenBank/DDBJ databases">
        <title>Genomes of Trichoderma spp. with biocontrol activity.</title>
        <authorList>
            <person name="Gardiner D."/>
            <person name="Kazan K."/>
            <person name="Vos C."/>
            <person name="Harvey P."/>
        </authorList>
    </citation>
    <scope>NUCLEOTIDE SEQUENCE [LARGE SCALE GENOMIC DNA]</scope>
    <source>
        <strain evidence="2 3">A5MH</strain>
    </source>
</reference>
<evidence type="ECO:0000313" key="2">
    <source>
        <dbReference type="EMBL" id="PNP44624.1"/>
    </source>
</evidence>
<dbReference type="EMBL" id="MTYH01000029">
    <property type="protein sequence ID" value="PNP44624.1"/>
    <property type="molecule type" value="Genomic_DNA"/>
</dbReference>
<protein>
    <submittedName>
        <fullName evidence="2">Uncharacterized protein</fullName>
    </submittedName>
</protein>
<feature type="compositionally biased region" description="Polar residues" evidence="1">
    <location>
        <begin position="212"/>
        <end position="225"/>
    </location>
</feature>
<dbReference type="OrthoDB" id="3521097at2759"/>
<evidence type="ECO:0000313" key="3">
    <source>
        <dbReference type="Proteomes" id="UP000236546"/>
    </source>
</evidence>
<sequence length="699" mass="79626">MSRRRHREASPSIYSSNTLSLALRSPIDTPGYIPQRAGQRLQRQGEANTQRDQPDQSLYPPRPAHNGQGQSLVIRTHDAQSMARDRDVMSQTIASPMAQLYSLSRDPSPLASSHIASPMQVLSPPRRTAPAQILSDVTQFHQTWTDMFQRRDDRLINSFDWDGTVLTIRGQPLVNRQQRMIPPNNNVSSMGTQESSDIQLVAESWIDDTSEFSQQTSTISGQLTESDQHNTHDYLDNGLYPPQDGDGKYVASQAPSPQERPQEHQAPFGQAEGLYLDVRLGLEQMVANLDALYQRPNMGRDISGYGRGMLGAAEGNPQTPQDYDANADIMQAHFPVLHDKSSFICPYAMRYPDLVHHNCFQKINTIPYLKQHLRNVHHDAMNCPHQCQKKRAEALHRRSRSYNALHYDSGTCLQIKQRSDRSKSHIQQWDRIYQILFPHTSRISDPCIKDWTIKQLRTIYKFKEKHGPECLAPVYHQLHFQIRQAFPEPEDLYRMAFCTWLPKVFEQRFPTRGQELLGDFLKQINSAQRRNSHILDTTPIFLNGDTSASVLRRVQIGQQDTSRPSIPPHIETGSDRTSYSAIFTPFAIQQQQGPIQPRADDTFFEPQHNYSQHSVPHYLSNLQSQTDIGYLESTPDIQGPEYDSYDSKNFLFDQCAPLPGSPSQFFADVAMDMEDIGISETDNRVLTYRFGASSSSDLL</sequence>